<reference evidence="9 10" key="2">
    <citation type="submission" date="2018-06" db="EMBL/GenBank/DDBJ databases">
        <authorList>
            <person name="Zhirakovskaya E."/>
        </authorList>
    </citation>
    <scope>NUCLEOTIDE SEQUENCE [LARGE SCALE GENOMIC DNA]</scope>
    <source>
        <strain evidence="9 10">FBKL4.011</strain>
    </source>
</reference>
<dbReference type="PANTHER" id="PTHR30472:SF25">
    <property type="entry name" value="ABC TRANSPORTER PERMEASE PROTEIN MJ0876-RELATED"/>
    <property type="match status" value="1"/>
</dbReference>
<proteinExistence type="inferred from homology"/>
<evidence type="ECO:0000256" key="2">
    <source>
        <dbReference type="ARBA" id="ARBA00007935"/>
    </source>
</evidence>
<evidence type="ECO:0000256" key="3">
    <source>
        <dbReference type="ARBA" id="ARBA00022448"/>
    </source>
</evidence>
<dbReference type="EMBL" id="QJKK01000012">
    <property type="protein sequence ID" value="RAL21854.1"/>
    <property type="molecule type" value="Genomic_DNA"/>
</dbReference>
<dbReference type="SUPFAM" id="SSF81345">
    <property type="entry name" value="ABC transporter involved in vitamin B12 uptake, BtuC"/>
    <property type="match status" value="1"/>
</dbReference>
<evidence type="ECO:0000313" key="9">
    <source>
        <dbReference type="EMBL" id="RAL21854.1"/>
    </source>
</evidence>
<dbReference type="Pfam" id="PF01032">
    <property type="entry name" value="FecCD"/>
    <property type="match status" value="1"/>
</dbReference>
<evidence type="ECO:0000256" key="5">
    <source>
        <dbReference type="ARBA" id="ARBA00022692"/>
    </source>
</evidence>
<name>A0A364K1G0_9BACL</name>
<feature type="transmembrane region" description="Helical" evidence="8">
    <location>
        <begin position="316"/>
        <end position="334"/>
    </location>
</feature>
<feature type="transmembrane region" description="Helical" evidence="8">
    <location>
        <begin position="6"/>
        <end position="30"/>
    </location>
</feature>
<feature type="transmembrane region" description="Helical" evidence="8">
    <location>
        <begin position="200"/>
        <end position="220"/>
    </location>
</feature>
<dbReference type="GO" id="GO:0022857">
    <property type="term" value="F:transmembrane transporter activity"/>
    <property type="evidence" value="ECO:0007669"/>
    <property type="project" value="InterPro"/>
</dbReference>
<dbReference type="InterPro" id="IPR037294">
    <property type="entry name" value="ABC_BtuC-like"/>
</dbReference>
<reference evidence="9 10" key="1">
    <citation type="submission" date="2018-06" db="EMBL/GenBank/DDBJ databases">
        <title>Thermoflavimicrobium daqus sp. nov., a thermophilic microbe isolated from Moutai-flavour Daqu.</title>
        <authorList>
            <person name="Wang X."/>
            <person name="Zhou H."/>
        </authorList>
    </citation>
    <scope>NUCLEOTIDE SEQUENCE [LARGE SCALE GENOMIC DNA]</scope>
    <source>
        <strain evidence="9 10">FBKL4.011</strain>
    </source>
</reference>
<dbReference type="CDD" id="cd06550">
    <property type="entry name" value="TM_ABC_iron-siderophores_like"/>
    <property type="match status" value="1"/>
</dbReference>
<comment type="similarity">
    <text evidence="2">Belongs to the binding-protein-dependent transport system permease family. FecCD subfamily.</text>
</comment>
<dbReference type="FunFam" id="1.10.3470.10:FF:000001">
    <property type="entry name" value="Vitamin B12 ABC transporter permease BtuC"/>
    <property type="match status" value="1"/>
</dbReference>
<comment type="caution">
    <text evidence="9">The sequence shown here is derived from an EMBL/GenBank/DDBJ whole genome shotgun (WGS) entry which is preliminary data.</text>
</comment>
<organism evidence="9 10">
    <name type="scientific">Thermoflavimicrobium daqui</name>
    <dbReference type="NCBI Taxonomy" id="2137476"/>
    <lineage>
        <taxon>Bacteria</taxon>
        <taxon>Bacillati</taxon>
        <taxon>Bacillota</taxon>
        <taxon>Bacilli</taxon>
        <taxon>Bacillales</taxon>
        <taxon>Thermoactinomycetaceae</taxon>
        <taxon>Thermoflavimicrobium</taxon>
    </lineage>
</organism>
<keyword evidence="4" id="KW-1003">Cell membrane</keyword>
<keyword evidence="6 8" id="KW-1133">Transmembrane helix</keyword>
<evidence type="ECO:0000256" key="8">
    <source>
        <dbReference type="SAM" id="Phobius"/>
    </source>
</evidence>
<evidence type="ECO:0000313" key="10">
    <source>
        <dbReference type="Proteomes" id="UP000251213"/>
    </source>
</evidence>
<dbReference type="RefSeq" id="WP_113660066.1">
    <property type="nucleotide sequence ID" value="NZ_KZ845674.1"/>
</dbReference>
<keyword evidence="5 8" id="KW-0812">Transmembrane</keyword>
<protein>
    <submittedName>
        <fullName evidence="9">Iron ABC transporter</fullName>
    </submittedName>
</protein>
<dbReference type="GO" id="GO:0033214">
    <property type="term" value="P:siderophore-iron import into cell"/>
    <property type="evidence" value="ECO:0007669"/>
    <property type="project" value="TreeGrafter"/>
</dbReference>
<keyword evidence="3" id="KW-0813">Transport</keyword>
<gene>
    <name evidence="9" type="ORF">DL897_15670</name>
</gene>
<dbReference type="PANTHER" id="PTHR30472">
    <property type="entry name" value="FERRIC ENTEROBACTIN TRANSPORT SYSTEM PERMEASE PROTEIN"/>
    <property type="match status" value="1"/>
</dbReference>
<keyword evidence="7 8" id="KW-0472">Membrane</keyword>
<evidence type="ECO:0000256" key="4">
    <source>
        <dbReference type="ARBA" id="ARBA00022475"/>
    </source>
</evidence>
<dbReference type="AlphaFoldDB" id="A0A364K1G0"/>
<keyword evidence="10" id="KW-1185">Reference proteome</keyword>
<dbReference type="GO" id="GO:0005886">
    <property type="term" value="C:plasma membrane"/>
    <property type="evidence" value="ECO:0007669"/>
    <property type="project" value="UniProtKB-SubCell"/>
</dbReference>
<feature type="transmembrane region" description="Helical" evidence="8">
    <location>
        <begin position="246"/>
        <end position="276"/>
    </location>
</feature>
<feature type="transmembrane region" description="Helical" evidence="8">
    <location>
        <begin position="100"/>
        <end position="121"/>
    </location>
</feature>
<dbReference type="Proteomes" id="UP000251213">
    <property type="component" value="Unassembled WGS sequence"/>
</dbReference>
<comment type="subcellular location">
    <subcellularLocation>
        <location evidence="1">Cell membrane</location>
        <topology evidence="1">Multi-pass membrane protein</topology>
    </subcellularLocation>
</comment>
<sequence length="340" mass="36996">MKELRLLWWSGGLFLCFLFSISATVTWGSAHIEMGMVWKIIFSHLWGGTTLPAGIDSATDAIVWQLRFPRVILAAVVGATLAIAGVIFQGLLKNSLADPYVLGVSSGAATGAVLSMLTGWGSILLGKWTVPIFAFGGACLALFLVLRIVDRHLRAESLILSGVVIQAFFGAILTFAISISEQEMQRIQFWLMGSFVLRDWEHVWILLPILVIGLVVAWGFSRELNVLVLGDRSASHLGMNVARVRLFLLLLASFVTAVAVSVSGTIGFVGLVIPHIIRMLTGADHRSLIPLSALAGAILMMWSDCLARVIFDPRELPVGVITAFIGAPFFAMILKKRQKR</sequence>
<dbReference type="OrthoDB" id="9811721at2"/>
<feature type="transmembrane region" description="Helical" evidence="8">
    <location>
        <begin position="71"/>
        <end position="88"/>
    </location>
</feature>
<accession>A0A364K1G0</accession>
<evidence type="ECO:0000256" key="6">
    <source>
        <dbReference type="ARBA" id="ARBA00022989"/>
    </source>
</evidence>
<feature type="transmembrane region" description="Helical" evidence="8">
    <location>
        <begin position="128"/>
        <end position="146"/>
    </location>
</feature>
<feature type="transmembrane region" description="Helical" evidence="8">
    <location>
        <begin position="158"/>
        <end position="179"/>
    </location>
</feature>
<evidence type="ECO:0000256" key="1">
    <source>
        <dbReference type="ARBA" id="ARBA00004651"/>
    </source>
</evidence>
<evidence type="ECO:0000256" key="7">
    <source>
        <dbReference type="ARBA" id="ARBA00023136"/>
    </source>
</evidence>
<dbReference type="Gene3D" id="1.10.3470.10">
    <property type="entry name" value="ABC transporter involved in vitamin B12 uptake, BtuC"/>
    <property type="match status" value="1"/>
</dbReference>
<feature type="transmembrane region" description="Helical" evidence="8">
    <location>
        <begin position="288"/>
        <end position="310"/>
    </location>
</feature>
<dbReference type="InterPro" id="IPR000522">
    <property type="entry name" value="ABC_transptr_permease_BtuC"/>
</dbReference>